<sequence length="359" mass="38572">MSYFEGRVGEALYGTPARPSRWHKTVEEDLSGSVLRALELVRDPLDGDRGLAVYHVELGGDPLAEVSRLAALPLTDAGALGARLPAGTAQAGPARRAQTVSFVSFTGFPVPVMPEEYAEWDAVDQWLWLLASATPVERFPPDPKDESLFSGRVRLSASWRALVLRDGVAFVGTTPDPGAEAHFLAAAQVYAHSLYLDTVLLGAMQVTTYNRLANQLAGTQTLRLRRGTLAEWEGRLITARNTVGMDTITTRGKGNELLERYREQHRVPQLIAHLTEGLTSSARYIEAAASHGVVAALGLFTSLGLPFGLAYAAGALWGDGGLGLFLWCTAAAAATAVLLTALLPQVRSLVTDLLNDRSR</sequence>
<accession>A0A919RD43</accession>
<dbReference type="EMBL" id="BOOW01000006">
    <property type="protein sequence ID" value="GII90254.1"/>
    <property type="molecule type" value="Genomic_DNA"/>
</dbReference>
<feature type="transmembrane region" description="Helical" evidence="1">
    <location>
        <begin position="293"/>
        <end position="318"/>
    </location>
</feature>
<gene>
    <name evidence="2" type="ORF">Ssi02_04850</name>
</gene>
<feature type="transmembrane region" description="Helical" evidence="1">
    <location>
        <begin position="324"/>
        <end position="343"/>
    </location>
</feature>
<dbReference type="Proteomes" id="UP000606172">
    <property type="component" value="Unassembled WGS sequence"/>
</dbReference>
<keyword evidence="3" id="KW-1185">Reference proteome</keyword>
<comment type="caution">
    <text evidence="2">The sequence shown here is derived from an EMBL/GenBank/DDBJ whole genome shotgun (WGS) entry which is preliminary data.</text>
</comment>
<organism evidence="2 3">
    <name type="scientific">Sinosporangium siamense</name>
    <dbReference type="NCBI Taxonomy" id="1367973"/>
    <lineage>
        <taxon>Bacteria</taxon>
        <taxon>Bacillati</taxon>
        <taxon>Actinomycetota</taxon>
        <taxon>Actinomycetes</taxon>
        <taxon>Streptosporangiales</taxon>
        <taxon>Streptosporangiaceae</taxon>
        <taxon>Sinosporangium</taxon>
    </lineage>
</organism>
<protein>
    <submittedName>
        <fullName evidence="2">Uncharacterized protein</fullName>
    </submittedName>
</protein>
<keyword evidence="1" id="KW-1133">Transmembrane helix</keyword>
<evidence type="ECO:0000313" key="3">
    <source>
        <dbReference type="Proteomes" id="UP000606172"/>
    </source>
</evidence>
<evidence type="ECO:0000313" key="2">
    <source>
        <dbReference type="EMBL" id="GII90254.1"/>
    </source>
</evidence>
<keyword evidence="1" id="KW-0812">Transmembrane</keyword>
<reference evidence="2" key="1">
    <citation type="submission" date="2021-01" db="EMBL/GenBank/DDBJ databases">
        <title>Whole genome shotgun sequence of Sinosporangium siamense NBRC 109515.</title>
        <authorList>
            <person name="Komaki H."/>
            <person name="Tamura T."/>
        </authorList>
    </citation>
    <scope>NUCLEOTIDE SEQUENCE</scope>
    <source>
        <strain evidence="2">NBRC 109515</strain>
    </source>
</reference>
<evidence type="ECO:0000256" key="1">
    <source>
        <dbReference type="SAM" id="Phobius"/>
    </source>
</evidence>
<dbReference type="RefSeq" id="WP_204020551.1">
    <property type="nucleotide sequence ID" value="NZ_BOOW01000006.1"/>
</dbReference>
<dbReference type="AlphaFoldDB" id="A0A919RD43"/>
<keyword evidence="1" id="KW-0472">Membrane</keyword>
<proteinExistence type="predicted"/>
<name>A0A919RD43_9ACTN</name>